<proteinExistence type="predicted"/>
<dbReference type="GeneID" id="108682298"/>
<evidence type="ECO:0000256" key="1">
    <source>
        <dbReference type="SAM" id="SignalP"/>
    </source>
</evidence>
<dbReference type="InterPro" id="IPR036728">
    <property type="entry name" value="PBP_GOBP_sf"/>
</dbReference>
<dbReference type="RefSeq" id="XP_018026925.1">
    <property type="nucleotide sequence ID" value="XM_018171436.2"/>
</dbReference>
<gene>
    <name evidence="3" type="primary">LOC108682298</name>
</gene>
<evidence type="ECO:0000313" key="2">
    <source>
        <dbReference type="Proteomes" id="UP000694843"/>
    </source>
</evidence>
<evidence type="ECO:0000313" key="3">
    <source>
        <dbReference type="RefSeq" id="XP_018026925.1"/>
    </source>
</evidence>
<sequence>MKSFRLVLLLSATFACSSVEGEQACTTAIKNNLNYTALNSAFHACALDPAGRAALIKNSGKLCAHYDYFTGDITCEIQAAPFMKCAAKKLGYLDSDGSINSEKILAEYKTYAKSDKKCNVDQYNFGVDTCGTTIKNYAFLAKAACIFRKMD</sequence>
<keyword evidence="1" id="KW-0732">Signal</keyword>
<name>A0A8B7PLR5_HYAAZ</name>
<organism evidence="2 3">
    <name type="scientific">Hyalella azteca</name>
    <name type="common">Amphipod</name>
    <dbReference type="NCBI Taxonomy" id="294128"/>
    <lineage>
        <taxon>Eukaryota</taxon>
        <taxon>Metazoa</taxon>
        <taxon>Ecdysozoa</taxon>
        <taxon>Arthropoda</taxon>
        <taxon>Crustacea</taxon>
        <taxon>Multicrustacea</taxon>
        <taxon>Malacostraca</taxon>
        <taxon>Eumalacostraca</taxon>
        <taxon>Peracarida</taxon>
        <taxon>Amphipoda</taxon>
        <taxon>Senticaudata</taxon>
        <taxon>Talitrida</taxon>
        <taxon>Talitroidea</taxon>
        <taxon>Hyalellidae</taxon>
        <taxon>Hyalella</taxon>
    </lineage>
</organism>
<dbReference type="AlphaFoldDB" id="A0A8B7PLR5"/>
<accession>A0A8B7PLR5</accession>
<dbReference type="Proteomes" id="UP000694843">
    <property type="component" value="Unplaced"/>
</dbReference>
<protein>
    <submittedName>
        <fullName evidence="3">Uncharacterized protein LOC108682298</fullName>
    </submittedName>
</protein>
<dbReference type="KEGG" id="hazt:108682298"/>
<dbReference type="Gene3D" id="1.10.238.20">
    <property type="entry name" value="Pheromone/general odorant binding protein domain"/>
    <property type="match status" value="1"/>
</dbReference>
<reference evidence="3" key="1">
    <citation type="submission" date="2025-08" db="UniProtKB">
        <authorList>
            <consortium name="RefSeq"/>
        </authorList>
    </citation>
    <scope>IDENTIFICATION</scope>
    <source>
        <tissue evidence="3">Whole organism</tissue>
    </source>
</reference>
<dbReference type="PROSITE" id="PS51257">
    <property type="entry name" value="PROKAR_LIPOPROTEIN"/>
    <property type="match status" value="1"/>
</dbReference>
<keyword evidence="2" id="KW-1185">Reference proteome</keyword>
<feature type="signal peptide" evidence="1">
    <location>
        <begin position="1"/>
        <end position="21"/>
    </location>
</feature>
<feature type="chain" id="PRO_5034189370" evidence="1">
    <location>
        <begin position="22"/>
        <end position="151"/>
    </location>
</feature>
<dbReference type="GO" id="GO:0005549">
    <property type="term" value="F:odorant binding"/>
    <property type="evidence" value="ECO:0007669"/>
    <property type="project" value="InterPro"/>
</dbReference>
<dbReference type="SUPFAM" id="SSF47565">
    <property type="entry name" value="Insect pheromone/odorant-binding proteins"/>
    <property type="match status" value="1"/>
</dbReference>